<dbReference type="SUPFAM" id="SSF49265">
    <property type="entry name" value="Fibronectin type III"/>
    <property type="match status" value="1"/>
</dbReference>
<dbReference type="InterPro" id="IPR013783">
    <property type="entry name" value="Ig-like_fold"/>
</dbReference>
<evidence type="ECO:0000259" key="1">
    <source>
        <dbReference type="PROSITE" id="PS50853"/>
    </source>
</evidence>
<dbReference type="InterPro" id="IPR003961">
    <property type="entry name" value="FN3_dom"/>
</dbReference>
<accession>A0ABV9N6F9</accession>
<dbReference type="PROSITE" id="PS51257">
    <property type="entry name" value="PROKAR_LIPOPROTEIN"/>
    <property type="match status" value="1"/>
</dbReference>
<name>A0ABV9N6F9_9FLAO</name>
<keyword evidence="3" id="KW-1185">Reference proteome</keyword>
<dbReference type="Proteomes" id="UP001595953">
    <property type="component" value="Unassembled WGS sequence"/>
</dbReference>
<dbReference type="InterPro" id="IPR036116">
    <property type="entry name" value="FN3_sf"/>
</dbReference>
<feature type="domain" description="Fibronectin type-III" evidence="1">
    <location>
        <begin position="34"/>
        <end position="132"/>
    </location>
</feature>
<organism evidence="2 3">
    <name type="scientific">Geojedonia litorea</name>
    <dbReference type="NCBI Taxonomy" id="1268269"/>
    <lineage>
        <taxon>Bacteria</taxon>
        <taxon>Pseudomonadati</taxon>
        <taxon>Bacteroidota</taxon>
        <taxon>Flavobacteriia</taxon>
        <taxon>Flavobacteriales</taxon>
        <taxon>Flavobacteriaceae</taxon>
        <taxon>Geojedonia</taxon>
    </lineage>
</organism>
<protein>
    <recommendedName>
        <fullName evidence="1">Fibronectin type-III domain-containing protein</fullName>
    </recommendedName>
</protein>
<dbReference type="RefSeq" id="WP_387964363.1">
    <property type="nucleotide sequence ID" value="NZ_JBHSGP010000014.1"/>
</dbReference>
<comment type="caution">
    <text evidence="2">The sequence shown here is derived from an EMBL/GenBank/DDBJ whole genome shotgun (WGS) entry which is preliminary data.</text>
</comment>
<dbReference type="PROSITE" id="PS50853">
    <property type="entry name" value="FN3"/>
    <property type="match status" value="1"/>
</dbReference>
<reference evidence="3" key="1">
    <citation type="journal article" date="2019" name="Int. J. Syst. Evol. Microbiol.">
        <title>The Global Catalogue of Microorganisms (GCM) 10K type strain sequencing project: providing services to taxonomists for standard genome sequencing and annotation.</title>
        <authorList>
            <consortium name="The Broad Institute Genomics Platform"/>
            <consortium name="The Broad Institute Genome Sequencing Center for Infectious Disease"/>
            <person name="Wu L."/>
            <person name="Ma J."/>
        </authorList>
    </citation>
    <scope>NUCLEOTIDE SEQUENCE [LARGE SCALE GENOMIC DNA]</scope>
    <source>
        <strain evidence="3">CCUG 63682</strain>
    </source>
</reference>
<evidence type="ECO:0000313" key="3">
    <source>
        <dbReference type="Proteomes" id="UP001595953"/>
    </source>
</evidence>
<gene>
    <name evidence="2" type="ORF">ACFO5O_12740</name>
</gene>
<dbReference type="EMBL" id="JBHSGP010000014">
    <property type="protein sequence ID" value="MFC4723195.1"/>
    <property type="molecule type" value="Genomic_DNA"/>
</dbReference>
<dbReference type="Gene3D" id="2.60.40.10">
    <property type="entry name" value="Immunoglobulins"/>
    <property type="match status" value="2"/>
</dbReference>
<proteinExistence type="predicted"/>
<sequence length="231" mass="25592">MKKFLFVNIFVIFIYSCSGGSGEDITPPDEVNVAPSTPTLVYPTNNLLCLDSTLDFLWNASIDVNNDPITYTIQVSKDNLFGQINYSANSASLNQTFTLEKGIAYYWRVKASDNRNASSEYSSTFNFYTEGDGISNHLPFSPELVRPLLNNTIQEGTTTLEWTASDTDGDPLIFDVYFGTNNPPVTLVSENQNATFLNVTTVSATNYYWKIVVKDDAGGNVIGQVWSFSTD</sequence>
<evidence type="ECO:0000313" key="2">
    <source>
        <dbReference type="EMBL" id="MFC4723195.1"/>
    </source>
</evidence>